<dbReference type="RefSeq" id="WP_380846722.1">
    <property type="nucleotide sequence ID" value="NZ_JBHSFP010000027.1"/>
</dbReference>
<dbReference type="Gene3D" id="1.10.1660.10">
    <property type="match status" value="1"/>
</dbReference>
<evidence type="ECO:0000256" key="2">
    <source>
        <dbReference type="SAM" id="MobiDB-lite"/>
    </source>
</evidence>
<gene>
    <name evidence="4" type="ORF">ACFO60_29880</name>
</gene>
<dbReference type="CDD" id="cd04780">
    <property type="entry name" value="HTH_MerR-like_sg5"/>
    <property type="match status" value="1"/>
</dbReference>
<dbReference type="SMART" id="SM00422">
    <property type="entry name" value="HTH_MERR"/>
    <property type="match status" value="1"/>
</dbReference>
<evidence type="ECO:0000259" key="3">
    <source>
        <dbReference type="PROSITE" id="PS50937"/>
    </source>
</evidence>
<dbReference type="PANTHER" id="PTHR30204">
    <property type="entry name" value="REDOX-CYCLING DRUG-SENSING TRANSCRIPTIONAL ACTIVATOR SOXR"/>
    <property type="match status" value="1"/>
</dbReference>
<organism evidence="4 5">
    <name type="scientific">Sphaerisporangium dianthi</name>
    <dbReference type="NCBI Taxonomy" id="1436120"/>
    <lineage>
        <taxon>Bacteria</taxon>
        <taxon>Bacillati</taxon>
        <taxon>Actinomycetota</taxon>
        <taxon>Actinomycetes</taxon>
        <taxon>Streptosporangiales</taxon>
        <taxon>Streptosporangiaceae</taxon>
        <taxon>Sphaerisporangium</taxon>
    </lineage>
</organism>
<dbReference type="InterPro" id="IPR000551">
    <property type="entry name" value="MerR-type_HTH_dom"/>
</dbReference>
<dbReference type="InterPro" id="IPR047057">
    <property type="entry name" value="MerR_fam"/>
</dbReference>
<dbReference type="Proteomes" id="UP001596004">
    <property type="component" value="Unassembled WGS sequence"/>
</dbReference>
<proteinExistence type="predicted"/>
<feature type="region of interest" description="Disordered" evidence="2">
    <location>
        <begin position="204"/>
        <end position="225"/>
    </location>
</feature>
<keyword evidence="1" id="KW-0238">DNA-binding</keyword>
<dbReference type="SUPFAM" id="SSF46955">
    <property type="entry name" value="Putative DNA-binding domain"/>
    <property type="match status" value="1"/>
</dbReference>
<accession>A0ABV9CR44</accession>
<feature type="domain" description="HTH merR-type" evidence="3">
    <location>
        <begin position="1"/>
        <end position="70"/>
    </location>
</feature>
<dbReference type="PROSITE" id="PS50937">
    <property type="entry name" value="HTH_MERR_2"/>
    <property type="match status" value="1"/>
</dbReference>
<dbReference type="Pfam" id="PF13411">
    <property type="entry name" value="MerR_1"/>
    <property type="match status" value="1"/>
</dbReference>
<dbReference type="InterPro" id="IPR009061">
    <property type="entry name" value="DNA-bd_dom_put_sf"/>
</dbReference>
<evidence type="ECO:0000256" key="1">
    <source>
        <dbReference type="ARBA" id="ARBA00023125"/>
    </source>
</evidence>
<evidence type="ECO:0000313" key="5">
    <source>
        <dbReference type="Proteomes" id="UP001596004"/>
    </source>
</evidence>
<evidence type="ECO:0000313" key="4">
    <source>
        <dbReference type="EMBL" id="MFC4534990.1"/>
    </source>
</evidence>
<dbReference type="PANTHER" id="PTHR30204:SF98">
    <property type="entry name" value="HTH-TYPE TRANSCRIPTIONAL REGULATOR ADHR"/>
    <property type="match status" value="1"/>
</dbReference>
<protein>
    <submittedName>
        <fullName evidence="4">MerR family transcriptional regulator</fullName>
    </submittedName>
</protein>
<sequence length="225" mass="24618">MRIAELSRRADVPVPTIKYYLREGLLSPGERTSHNQAQYDETHVHRLKMIKALIDVGGLSVAATREVLGKMYAPGMSVIDSAGKAQFAMTTPRPVIEDEAWAEATEQTEALIKRLGWQVRQTNPARQTLTSALATLYRLGQTGQLELLDEYARTARQVAEAELTLLAREPDPHTLLETAVIWTVLGDIVFSALRRFAQEDVAYGGPAEGRHSAEDGGVPGAAARA</sequence>
<reference evidence="5" key="1">
    <citation type="journal article" date="2019" name="Int. J. Syst. Evol. Microbiol.">
        <title>The Global Catalogue of Microorganisms (GCM) 10K type strain sequencing project: providing services to taxonomists for standard genome sequencing and annotation.</title>
        <authorList>
            <consortium name="The Broad Institute Genomics Platform"/>
            <consortium name="The Broad Institute Genome Sequencing Center for Infectious Disease"/>
            <person name="Wu L."/>
            <person name="Ma J."/>
        </authorList>
    </citation>
    <scope>NUCLEOTIDE SEQUENCE [LARGE SCALE GENOMIC DNA]</scope>
    <source>
        <strain evidence="5">CGMCC 4.7132</strain>
    </source>
</reference>
<keyword evidence="5" id="KW-1185">Reference proteome</keyword>
<dbReference type="EMBL" id="JBHSFP010000027">
    <property type="protein sequence ID" value="MFC4534990.1"/>
    <property type="molecule type" value="Genomic_DNA"/>
</dbReference>
<name>A0ABV9CR44_9ACTN</name>
<comment type="caution">
    <text evidence="4">The sequence shown here is derived from an EMBL/GenBank/DDBJ whole genome shotgun (WGS) entry which is preliminary data.</text>
</comment>
<dbReference type="PRINTS" id="PR00040">
    <property type="entry name" value="HTHMERR"/>
</dbReference>